<reference evidence="3 4" key="1">
    <citation type="journal article" date="2011" name="Stand. Genomic Sci.">
        <title>Complete genome sequence of the thermophilic sulfur-reducer Desulfurobacterium thermolithotrophum type strain (BSA(T)) from a deep-sea hydrothermal vent.</title>
        <authorList>
            <person name="Goker M."/>
            <person name="Daligault H."/>
            <person name="Mwirichia R."/>
            <person name="Lapidus A."/>
            <person name="Lucas S."/>
            <person name="Deshpande S."/>
            <person name="Pagani I."/>
            <person name="Tapia R."/>
            <person name="Cheng J.F."/>
            <person name="Goodwin L."/>
            <person name="Pitluck S."/>
            <person name="Liolios K."/>
            <person name="Ivanova N."/>
            <person name="Mavromatis K."/>
            <person name="Mikhailova N."/>
            <person name="Pati A."/>
            <person name="Chen A."/>
            <person name="Palaniappan K."/>
            <person name="Han C."/>
            <person name="Land M."/>
            <person name="Hauser L."/>
            <person name="Pan C."/>
            <person name="Brambilla E.M."/>
            <person name="Rohde M."/>
            <person name="Spring S."/>
            <person name="Sikorski J."/>
            <person name="Wirth R."/>
            <person name="Detter J.C."/>
            <person name="Woyke T."/>
            <person name="Bristow J."/>
            <person name="Eisen J.A."/>
            <person name="Markowitz V."/>
            <person name="Hugenholtz P."/>
            <person name="Kyrpides N.C."/>
            <person name="Klenk H.P."/>
        </authorList>
    </citation>
    <scope>NUCLEOTIDE SEQUENCE [LARGE SCALE GENOMIC DNA]</scope>
    <source>
        <strain evidence="4">DSM 11699 / BSA</strain>
    </source>
</reference>
<dbReference type="KEGG" id="dte:Dester_0726"/>
<feature type="domain" description="CAAX prenyl protease 2/Lysostaphin resistance protein A-like" evidence="2">
    <location>
        <begin position="95"/>
        <end position="187"/>
    </location>
</feature>
<keyword evidence="4" id="KW-1185">Reference proteome</keyword>
<dbReference type="HOGENOM" id="CLU_1414559_0_0_0"/>
<accession>F0S3F0</accession>
<keyword evidence="1" id="KW-0472">Membrane</keyword>
<evidence type="ECO:0000313" key="4">
    <source>
        <dbReference type="Proteomes" id="UP000007102"/>
    </source>
</evidence>
<dbReference type="RefSeq" id="WP_013638327.1">
    <property type="nucleotide sequence ID" value="NC_015185.1"/>
</dbReference>
<dbReference type="GO" id="GO:0080120">
    <property type="term" value="P:CAAX-box protein maturation"/>
    <property type="evidence" value="ECO:0007669"/>
    <property type="project" value="UniProtKB-ARBA"/>
</dbReference>
<name>F0S3F0_DESTD</name>
<keyword evidence="1" id="KW-1133">Transmembrane helix</keyword>
<organism evidence="3 4">
    <name type="scientific">Desulfurobacterium thermolithotrophum (strain DSM 11699 / BSA)</name>
    <dbReference type="NCBI Taxonomy" id="868864"/>
    <lineage>
        <taxon>Bacteria</taxon>
        <taxon>Pseudomonadati</taxon>
        <taxon>Aquificota</taxon>
        <taxon>Aquificia</taxon>
        <taxon>Desulfurobacteriales</taxon>
        <taxon>Desulfurobacteriaceae</taxon>
        <taxon>Desulfurobacterium</taxon>
    </lineage>
</organism>
<feature type="transmembrane region" description="Helical" evidence="1">
    <location>
        <begin position="134"/>
        <end position="154"/>
    </location>
</feature>
<dbReference type="Pfam" id="PF02517">
    <property type="entry name" value="Rce1-like"/>
    <property type="match status" value="1"/>
</dbReference>
<dbReference type="Proteomes" id="UP000007102">
    <property type="component" value="Chromosome"/>
</dbReference>
<dbReference type="STRING" id="868864.Dester_0726"/>
<gene>
    <name evidence="3" type="ordered locus">Dester_0726</name>
</gene>
<evidence type="ECO:0000256" key="1">
    <source>
        <dbReference type="SAM" id="Phobius"/>
    </source>
</evidence>
<reference evidence="4" key="2">
    <citation type="submission" date="2011-02" db="EMBL/GenBank/DDBJ databases">
        <title>The complete genome of Desulfurobacterium thermolithotrophum DSM 11699.</title>
        <authorList>
            <consortium name="US DOE Joint Genome Institute (JGI-PGF)"/>
            <person name="Lucas S."/>
            <person name="Copeland A."/>
            <person name="Lapidus A."/>
            <person name="Bruce D."/>
            <person name="Goodwin L."/>
            <person name="Pitluck S."/>
            <person name="Kyrpides N."/>
            <person name="Mavromatis K."/>
            <person name="Pagani I."/>
            <person name="Ivanova N."/>
            <person name="Mikhailova N."/>
            <person name="Daligault H."/>
            <person name="Detter J.C."/>
            <person name="Tapia R."/>
            <person name="Han C."/>
            <person name="Land M."/>
            <person name="Hauser L."/>
            <person name="Markowitz V."/>
            <person name="Cheng J.-F."/>
            <person name="Hugenholtz P."/>
            <person name="Woyke T."/>
            <person name="Wu D."/>
            <person name="Spring S."/>
            <person name="Brambilla E."/>
            <person name="Klenk H.-P."/>
            <person name="Eisen J.A."/>
        </authorList>
    </citation>
    <scope>NUCLEOTIDE SEQUENCE [LARGE SCALE GENOMIC DNA]</scope>
    <source>
        <strain evidence="4">DSM 11699 / BSA</strain>
    </source>
</reference>
<dbReference type="AlphaFoldDB" id="F0S3F0"/>
<feature type="transmembrane region" description="Helical" evidence="1">
    <location>
        <begin position="93"/>
        <end position="114"/>
    </location>
</feature>
<dbReference type="InterPro" id="IPR003675">
    <property type="entry name" value="Rce1/LyrA-like_dom"/>
</dbReference>
<feature type="transmembrane region" description="Helical" evidence="1">
    <location>
        <begin position="64"/>
        <end position="87"/>
    </location>
</feature>
<protein>
    <submittedName>
        <fullName evidence="3">Abortive infection protein</fullName>
    </submittedName>
</protein>
<dbReference type="GO" id="GO:0004175">
    <property type="term" value="F:endopeptidase activity"/>
    <property type="evidence" value="ECO:0007669"/>
    <property type="project" value="UniProtKB-ARBA"/>
</dbReference>
<proteinExistence type="predicted"/>
<evidence type="ECO:0000313" key="3">
    <source>
        <dbReference type="EMBL" id="ADY73372.1"/>
    </source>
</evidence>
<feature type="transmembrane region" description="Helical" evidence="1">
    <location>
        <begin position="12"/>
        <end position="29"/>
    </location>
</feature>
<dbReference type="EMBL" id="CP002543">
    <property type="protein sequence ID" value="ADY73372.1"/>
    <property type="molecule type" value="Genomic_DNA"/>
</dbReference>
<keyword evidence="1" id="KW-0812">Transmembrane</keyword>
<sequence>MARKKCKSCRFVKLYFVVIFVSSIVVRFFKDYSAVVSFFLMVGIPILLLRKTPEELGYKNFLKGLKWGIGTSLLILPVYALLCSNFGEINTHFKSFLSIILFYFTVAVAEETFFRGYLYSEIENEPLFGPISKANFVSSFLFAIAHVLIYYNPIMFKVFFPSLVMGYIYERSKSIGAPIIFHWLSDIIYQFVRC</sequence>
<dbReference type="OrthoDB" id="15151at2"/>
<dbReference type="InParanoid" id="F0S3F0"/>
<dbReference type="eggNOG" id="COG1266">
    <property type="taxonomic scope" value="Bacteria"/>
</dbReference>
<evidence type="ECO:0000259" key="2">
    <source>
        <dbReference type="Pfam" id="PF02517"/>
    </source>
</evidence>